<name>D6TXF9_KTERA</name>
<evidence type="ECO:0000259" key="2">
    <source>
        <dbReference type="Pfam" id="PF00296"/>
    </source>
</evidence>
<dbReference type="CDD" id="cd01097">
    <property type="entry name" value="Tetrahydromethanopterin_reductase"/>
    <property type="match status" value="1"/>
</dbReference>
<dbReference type="PANTHER" id="PTHR43244">
    <property type="match status" value="1"/>
</dbReference>
<sequence>MQTSNASSPAASRTARERIGLAIAAPDAASAVAAIVDAEVAGIEQVWMTQVTPAPDTLGIYTAAAMKTSKIRMGTAIVPTYPRHPLALAQQVLAFNDLVPERLRLGVGPSHRPIIEGVYGLAMADPLEHLREYVAVLRGLLWDGKVDYQGRFYNVKSTFPRAPHTPLLVSALRENAFQLAGAISDGALSWNCPVHYLLEKALPALRTGAASEGRPVPPLVAHIPVALSQDRQEVIAAARRQLGLYGKLPFYAKMFANAGFPVSPEGELSEALIENLVVSGDEATIEERLKKNLEAGLDELLIMPIPVKNGKDEQFRIMRLLGQI</sequence>
<dbReference type="Proteomes" id="UP000004508">
    <property type="component" value="Unassembled WGS sequence"/>
</dbReference>
<dbReference type="STRING" id="485913.Krac_6009"/>
<gene>
    <name evidence="3" type="ORF">Krac_6009</name>
</gene>
<dbReference type="InParanoid" id="D6TXF9"/>
<dbReference type="InterPro" id="IPR050564">
    <property type="entry name" value="F420-G6PD/mer"/>
</dbReference>
<reference evidence="3 4" key="1">
    <citation type="journal article" date="2011" name="Stand. Genomic Sci.">
        <title>Non-contiguous finished genome sequence and contextual data of the filamentous soil bacterium Ktedonobacter racemifer type strain (SOSP1-21).</title>
        <authorList>
            <person name="Chang Y.J."/>
            <person name="Land M."/>
            <person name="Hauser L."/>
            <person name="Chertkov O."/>
            <person name="Del Rio T.G."/>
            <person name="Nolan M."/>
            <person name="Copeland A."/>
            <person name="Tice H."/>
            <person name="Cheng J.F."/>
            <person name="Lucas S."/>
            <person name="Han C."/>
            <person name="Goodwin L."/>
            <person name="Pitluck S."/>
            <person name="Ivanova N."/>
            <person name="Ovchinikova G."/>
            <person name="Pati A."/>
            <person name="Chen A."/>
            <person name="Palaniappan K."/>
            <person name="Mavromatis K."/>
            <person name="Liolios K."/>
            <person name="Brettin T."/>
            <person name="Fiebig A."/>
            <person name="Rohde M."/>
            <person name="Abt B."/>
            <person name="Goker M."/>
            <person name="Detter J.C."/>
            <person name="Woyke T."/>
            <person name="Bristow J."/>
            <person name="Eisen J.A."/>
            <person name="Markowitz V."/>
            <person name="Hugenholtz P."/>
            <person name="Kyrpides N.C."/>
            <person name="Klenk H.P."/>
            <person name="Lapidus A."/>
        </authorList>
    </citation>
    <scope>NUCLEOTIDE SEQUENCE [LARGE SCALE GENOMIC DNA]</scope>
    <source>
        <strain evidence="4">DSM 44963</strain>
    </source>
</reference>
<evidence type="ECO:0000313" key="4">
    <source>
        <dbReference type="Proteomes" id="UP000004508"/>
    </source>
</evidence>
<keyword evidence="3" id="KW-0503">Monooxygenase</keyword>
<dbReference type="OrthoDB" id="7054907at2"/>
<proteinExistence type="predicted"/>
<dbReference type="eggNOG" id="COG2141">
    <property type="taxonomic scope" value="Bacteria"/>
</dbReference>
<dbReference type="GO" id="GO:0004497">
    <property type="term" value="F:monooxygenase activity"/>
    <property type="evidence" value="ECO:0007669"/>
    <property type="project" value="UniProtKB-KW"/>
</dbReference>
<dbReference type="SUPFAM" id="SSF51679">
    <property type="entry name" value="Bacterial luciferase-like"/>
    <property type="match status" value="1"/>
</dbReference>
<protein>
    <submittedName>
        <fullName evidence="3">Luciferase-like monooxygenase</fullName>
    </submittedName>
</protein>
<dbReference type="Pfam" id="PF00296">
    <property type="entry name" value="Bac_luciferase"/>
    <property type="match status" value="1"/>
</dbReference>
<dbReference type="AlphaFoldDB" id="D6TXF9"/>
<dbReference type="EMBL" id="ADVG01000003">
    <property type="protein sequence ID" value="EFH84892.1"/>
    <property type="molecule type" value="Genomic_DNA"/>
</dbReference>
<dbReference type="PANTHER" id="PTHR43244:SF1">
    <property type="entry name" value="5,10-METHYLENETETRAHYDROMETHANOPTERIN REDUCTASE"/>
    <property type="match status" value="1"/>
</dbReference>
<keyword evidence="4" id="KW-1185">Reference proteome</keyword>
<comment type="caution">
    <text evidence="3">The sequence shown here is derived from an EMBL/GenBank/DDBJ whole genome shotgun (WGS) entry which is preliminary data.</text>
</comment>
<dbReference type="Gene3D" id="3.20.20.30">
    <property type="entry name" value="Luciferase-like domain"/>
    <property type="match status" value="1"/>
</dbReference>
<organism evidence="3 4">
    <name type="scientific">Ktedonobacter racemifer DSM 44963</name>
    <dbReference type="NCBI Taxonomy" id="485913"/>
    <lineage>
        <taxon>Bacteria</taxon>
        <taxon>Bacillati</taxon>
        <taxon>Chloroflexota</taxon>
        <taxon>Ktedonobacteria</taxon>
        <taxon>Ktedonobacterales</taxon>
        <taxon>Ktedonobacteraceae</taxon>
        <taxon>Ktedonobacter</taxon>
    </lineage>
</organism>
<keyword evidence="1" id="KW-0560">Oxidoreductase</keyword>
<dbReference type="RefSeq" id="WP_007916725.1">
    <property type="nucleotide sequence ID" value="NZ_ADVG01000003.1"/>
</dbReference>
<dbReference type="InterPro" id="IPR036661">
    <property type="entry name" value="Luciferase-like_sf"/>
</dbReference>
<feature type="domain" description="Luciferase-like" evidence="2">
    <location>
        <begin position="26"/>
        <end position="298"/>
    </location>
</feature>
<evidence type="ECO:0000256" key="1">
    <source>
        <dbReference type="ARBA" id="ARBA00023002"/>
    </source>
</evidence>
<dbReference type="GO" id="GO:0016705">
    <property type="term" value="F:oxidoreductase activity, acting on paired donors, with incorporation or reduction of molecular oxygen"/>
    <property type="evidence" value="ECO:0007669"/>
    <property type="project" value="InterPro"/>
</dbReference>
<evidence type="ECO:0000313" key="3">
    <source>
        <dbReference type="EMBL" id="EFH84892.1"/>
    </source>
</evidence>
<accession>D6TXF9</accession>
<dbReference type="InterPro" id="IPR011251">
    <property type="entry name" value="Luciferase-like_dom"/>
</dbReference>